<sequence>MELPLLAPGYYAVFLEDLRKHVKLGVLEHEVRPQAVSFNLAVIASRVGKGDGIEDVVDYDNLRQTILEVTADEHFGLQETLCEAIIASLRTRDNIHGVLIETRKLTVYDDAEAVGCRMSDIDKEAIL</sequence>
<evidence type="ECO:0000259" key="1">
    <source>
        <dbReference type="SMART" id="SM00905"/>
    </source>
</evidence>
<keyword evidence="3" id="KW-1185">Reference proteome</keyword>
<dbReference type="AlphaFoldDB" id="A0A7Y3RJN5"/>
<dbReference type="Pfam" id="PF02152">
    <property type="entry name" value="FolB"/>
    <property type="match status" value="1"/>
</dbReference>
<dbReference type="InterPro" id="IPR006157">
    <property type="entry name" value="FolB_dom"/>
</dbReference>
<evidence type="ECO:0000313" key="3">
    <source>
        <dbReference type="Proteomes" id="UP000536835"/>
    </source>
</evidence>
<dbReference type="SMART" id="SM00905">
    <property type="entry name" value="FolB"/>
    <property type="match status" value="1"/>
</dbReference>
<evidence type="ECO:0000313" key="2">
    <source>
        <dbReference type="EMBL" id="NNU15303.1"/>
    </source>
</evidence>
<dbReference type="InterPro" id="IPR043133">
    <property type="entry name" value="GTP-CH-I_C/QueF"/>
</dbReference>
<proteinExistence type="predicted"/>
<dbReference type="SUPFAM" id="SSF55620">
    <property type="entry name" value="Tetrahydrobiopterin biosynthesis enzymes-like"/>
    <property type="match status" value="1"/>
</dbReference>
<dbReference type="Proteomes" id="UP000536835">
    <property type="component" value="Unassembled WGS sequence"/>
</dbReference>
<dbReference type="RefSeq" id="WP_173196688.1">
    <property type="nucleotide sequence ID" value="NZ_JABFCX010000002.1"/>
</dbReference>
<dbReference type="EMBL" id="JABFCX010000002">
    <property type="protein sequence ID" value="NNU15303.1"/>
    <property type="molecule type" value="Genomic_DNA"/>
</dbReference>
<reference evidence="2 3" key="1">
    <citation type="submission" date="2020-05" db="EMBL/GenBank/DDBJ databases">
        <title>Parvularcula mediterraneae sp. nov., isolated from polypropylene straw from shallow seawater of the seashore of Laganas in Zakynthos island, Greece.</title>
        <authorList>
            <person name="Szabo I."/>
            <person name="Al-Omari J."/>
            <person name="Rado J."/>
            <person name="Szerdahelyi G.S."/>
        </authorList>
    </citation>
    <scope>NUCLEOTIDE SEQUENCE [LARGE SCALE GENOMIC DNA]</scope>
    <source>
        <strain evidence="2 3">ZS-1/3</strain>
    </source>
</reference>
<feature type="domain" description="Dihydroneopterin aldolase/epimerase" evidence="1">
    <location>
        <begin position="13"/>
        <end position="120"/>
    </location>
</feature>
<dbReference type="GO" id="GO:0004150">
    <property type="term" value="F:dihydroneopterin aldolase activity"/>
    <property type="evidence" value="ECO:0007669"/>
    <property type="project" value="InterPro"/>
</dbReference>
<accession>A0A7Y3RJN5</accession>
<comment type="caution">
    <text evidence="2">The sequence shown here is derived from an EMBL/GenBank/DDBJ whole genome shotgun (WGS) entry which is preliminary data.</text>
</comment>
<gene>
    <name evidence="2" type="ORF">HK107_03055</name>
</gene>
<organism evidence="2 3">
    <name type="scientific">Parvularcula mediterranea</name>
    <dbReference type="NCBI Taxonomy" id="2732508"/>
    <lineage>
        <taxon>Bacteria</taxon>
        <taxon>Pseudomonadati</taxon>
        <taxon>Pseudomonadota</taxon>
        <taxon>Alphaproteobacteria</taxon>
        <taxon>Parvularculales</taxon>
        <taxon>Parvularculaceae</taxon>
        <taxon>Parvularcula</taxon>
    </lineage>
</organism>
<protein>
    <submittedName>
        <fullName evidence="2">Dihydroneopterin aldolase</fullName>
    </submittedName>
</protein>
<name>A0A7Y3RJN5_9PROT</name>
<dbReference type="Gene3D" id="3.30.1130.10">
    <property type="match status" value="1"/>
</dbReference>
<dbReference type="GO" id="GO:0006760">
    <property type="term" value="P:folic acid-containing compound metabolic process"/>
    <property type="evidence" value="ECO:0007669"/>
    <property type="project" value="InterPro"/>
</dbReference>